<dbReference type="InterPro" id="IPR013762">
    <property type="entry name" value="Integrase-like_cat_sf"/>
</dbReference>
<accession>A0ABX3KZJ0</accession>
<keyword evidence="4" id="KW-1185">Reference proteome</keyword>
<feature type="domain" description="Tyr recombinase" evidence="2">
    <location>
        <begin position="87"/>
        <end position="301"/>
    </location>
</feature>
<dbReference type="Proteomes" id="UP000188820">
    <property type="component" value="Unassembled WGS sequence"/>
</dbReference>
<dbReference type="InterPro" id="IPR048120">
    <property type="entry name" value="Integrase-like"/>
</dbReference>
<reference evidence="3 4" key="1">
    <citation type="submission" date="2016-10" db="EMBL/GenBank/DDBJ databases">
        <title>Rodentibacter gen. nov. and new species.</title>
        <authorList>
            <person name="Christensen H."/>
        </authorList>
    </citation>
    <scope>NUCLEOTIDE SEQUENCE [LARGE SCALE GENOMIC DNA]</scope>
    <source>
        <strain evidence="3 4">1998236014</strain>
    </source>
</reference>
<dbReference type="InterPro" id="IPR002104">
    <property type="entry name" value="Integrase_catalytic"/>
</dbReference>
<sequence length="433" mass="49939">MLFMFRNLIKFSNGDSVTTNCILNWRASLNRENEWYLGALKGFLLTWYERGYTGVSLEVIKLLETFNIRGNKKGKSVANHCPYTGPLTSNEMLTLINELNELWKQNKISFECYAYINILMMTARRPSQLKQLKICDLIKENNNYYINIPRVKQRSSNFRKLFKKIAIIEDLYLIIKNLGEKQIKKIEKYIDYTLSSEQKELTPIFIDNKNLLEINKDNVELYLANDLLHSTMSNMNVLMKEFNIVQHAVSERTGEIMHINARRFRHTRGTNLGRKGAGATIIAELLDHSDIQNVKVYTENTADTVQYIDRVMGKEMSKLAHAFAGRIISSLNESERGNDPTSLITNNGSDTVGACGTNDFCLSSYESCYICRKFRPLLDGPHQQILDKLYKEKEERLRTSKSVDYASSKDRIILAVEYVVQACNEMKRATENH</sequence>
<evidence type="ECO:0000313" key="4">
    <source>
        <dbReference type="Proteomes" id="UP000188820"/>
    </source>
</evidence>
<keyword evidence="1" id="KW-0233">DNA recombination</keyword>
<gene>
    <name evidence="3" type="ORF">BKG89_01260</name>
</gene>
<evidence type="ECO:0000313" key="3">
    <source>
        <dbReference type="EMBL" id="OOF71209.1"/>
    </source>
</evidence>
<dbReference type="EMBL" id="MLAA01000004">
    <property type="protein sequence ID" value="OOF71209.1"/>
    <property type="molecule type" value="Genomic_DNA"/>
</dbReference>
<dbReference type="CDD" id="cd00397">
    <property type="entry name" value="DNA_BRE_C"/>
    <property type="match status" value="1"/>
</dbReference>
<dbReference type="InterPro" id="IPR011010">
    <property type="entry name" value="DNA_brk_join_enz"/>
</dbReference>
<dbReference type="NCBIfam" id="NF041502">
    <property type="entry name" value="integrase_1"/>
    <property type="match status" value="1"/>
</dbReference>
<proteinExistence type="predicted"/>
<dbReference type="Pfam" id="PF00589">
    <property type="entry name" value="Phage_integrase"/>
    <property type="match status" value="1"/>
</dbReference>
<comment type="caution">
    <text evidence="3">The sequence shown here is derived from an EMBL/GenBank/DDBJ whole genome shotgun (WGS) entry which is preliminary data.</text>
</comment>
<dbReference type="Gene3D" id="1.10.443.10">
    <property type="entry name" value="Intergrase catalytic core"/>
    <property type="match status" value="1"/>
</dbReference>
<dbReference type="SUPFAM" id="SSF56349">
    <property type="entry name" value="DNA breaking-rejoining enzymes"/>
    <property type="match status" value="1"/>
</dbReference>
<protein>
    <submittedName>
        <fullName evidence="3">Integrase</fullName>
    </submittedName>
</protein>
<organism evidence="3 4">
    <name type="scientific">Rodentibacter caecimuris</name>
    <dbReference type="NCBI Taxonomy" id="1796644"/>
    <lineage>
        <taxon>Bacteria</taxon>
        <taxon>Pseudomonadati</taxon>
        <taxon>Pseudomonadota</taxon>
        <taxon>Gammaproteobacteria</taxon>
        <taxon>Pasteurellales</taxon>
        <taxon>Pasteurellaceae</taxon>
        <taxon>Rodentibacter</taxon>
    </lineage>
</organism>
<evidence type="ECO:0000259" key="2">
    <source>
        <dbReference type="Pfam" id="PF00589"/>
    </source>
</evidence>
<evidence type="ECO:0000256" key="1">
    <source>
        <dbReference type="ARBA" id="ARBA00023172"/>
    </source>
</evidence>
<name>A0ABX3KZJ0_9PAST</name>